<sequence length="474" mass="53370">MADQGLYQTQTQKLAIGPQMQQSLQILQAPTLELRQIIQQEIEINPVLELEAPEVSLEDAVPDDPDDRDSGDRDELDALSQMDEEWREYWAQSRMQTANRSADDQERWQFLMDSIVAPTTLQEHLVSQLRTAEIEDPLLVKNVEFLIGSLDDRGFLNSSVEDMSLMHGVPIDDLHAAKAVLMSFDPVGVGSDDLRECLLVQLERLGKKHSLAHRLVDQYLEDLANKRYPILARKLGVPLEQVSRAADFISTLDPRPASRFNPSSNNYVSPDIIVERQGSEWVPVMNNDDLPSLRLSNAYKDLLGQASSSGEVRNYIRDKIRSGKFLIRSIHQRQQTIHKIATQILAHQREFLEKGTSFLRPLNMAQVADEVGVHETTVSRAISGKYMATPHGVYELKFFFSHGVKTESGEDLSNTSVKNAIADLIKTEAKAKPLSDDKLAKLLDKQGIKVARRTVAKYREALGILPSHLRKSFS</sequence>
<dbReference type="GO" id="GO:0016779">
    <property type="term" value="F:nucleotidyltransferase activity"/>
    <property type="evidence" value="ECO:0007669"/>
    <property type="project" value="UniProtKB-KW"/>
</dbReference>
<evidence type="ECO:0000256" key="2">
    <source>
        <dbReference type="ARBA" id="ARBA00022478"/>
    </source>
</evidence>
<keyword evidence="6" id="KW-0731">Sigma factor</keyword>
<dbReference type="Proteomes" id="UP000190774">
    <property type="component" value="Unassembled WGS sequence"/>
</dbReference>
<dbReference type="InterPro" id="IPR007634">
    <property type="entry name" value="RNA_pol_sigma_54_DNA-bd"/>
</dbReference>
<evidence type="ECO:0000256" key="1">
    <source>
        <dbReference type="ARBA" id="ARBA00008798"/>
    </source>
</evidence>
<feature type="domain" description="RNA polymerase sigma factor 54 core-binding" evidence="11">
    <location>
        <begin position="115"/>
        <end position="299"/>
    </location>
</feature>
<dbReference type="Pfam" id="PF00309">
    <property type="entry name" value="Sigma54_AID"/>
    <property type="match status" value="1"/>
</dbReference>
<evidence type="ECO:0000259" key="11">
    <source>
        <dbReference type="Pfam" id="PF04963"/>
    </source>
</evidence>
<evidence type="ECO:0000256" key="8">
    <source>
        <dbReference type="ARBA" id="ARBA00023163"/>
    </source>
</evidence>
<dbReference type="GO" id="GO:0001216">
    <property type="term" value="F:DNA-binding transcription activator activity"/>
    <property type="evidence" value="ECO:0007669"/>
    <property type="project" value="InterPro"/>
</dbReference>
<accession>A0A1T4YJR2</accession>
<dbReference type="GO" id="GO:0016987">
    <property type="term" value="F:sigma factor activity"/>
    <property type="evidence" value="ECO:0007669"/>
    <property type="project" value="UniProtKB-KW"/>
</dbReference>
<name>A0A1T4YJR2_9BACT</name>
<dbReference type="PROSITE" id="PS50044">
    <property type="entry name" value="SIGMA54_3"/>
    <property type="match status" value="1"/>
</dbReference>
<dbReference type="GO" id="GO:0006352">
    <property type="term" value="P:DNA-templated transcription initiation"/>
    <property type="evidence" value="ECO:0007669"/>
    <property type="project" value="InterPro"/>
</dbReference>
<keyword evidence="4" id="KW-0548">Nucleotidyltransferase</keyword>
<dbReference type="AlphaFoldDB" id="A0A1T4YJR2"/>
<keyword evidence="5" id="KW-0805">Transcription regulation</keyword>
<protein>
    <submittedName>
        <fullName evidence="12">RNA polymerase, sigma 54 subunit, RpoN/SigL</fullName>
    </submittedName>
</protein>
<gene>
    <name evidence="12" type="ORF">SAMN02745166_03515</name>
</gene>
<evidence type="ECO:0000256" key="3">
    <source>
        <dbReference type="ARBA" id="ARBA00022679"/>
    </source>
</evidence>
<keyword evidence="8" id="KW-0804">Transcription</keyword>
<dbReference type="InterPro" id="IPR038709">
    <property type="entry name" value="RpoN_core-bd_sf"/>
</dbReference>
<dbReference type="NCBIfam" id="TIGR02395">
    <property type="entry name" value="rpoN_sigma"/>
    <property type="match status" value="1"/>
</dbReference>
<dbReference type="Gene3D" id="1.10.10.1330">
    <property type="entry name" value="RNA polymerase sigma-54 factor, core-binding domain"/>
    <property type="match status" value="1"/>
</dbReference>
<dbReference type="Pfam" id="PF04552">
    <property type="entry name" value="Sigma54_DBD"/>
    <property type="match status" value="1"/>
</dbReference>
<dbReference type="PANTHER" id="PTHR32248:SF4">
    <property type="entry name" value="RNA POLYMERASE SIGMA-54 FACTOR"/>
    <property type="match status" value="1"/>
</dbReference>
<evidence type="ECO:0000256" key="5">
    <source>
        <dbReference type="ARBA" id="ARBA00023015"/>
    </source>
</evidence>
<feature type="region of interest" description="Disordered" evidence="9">
    <location>
        <begin position="53"/>
        <end position="74"/>
    </location>
</feature>
<feature type="domain" description="RNA polymerase sigma factor 54 DNA-binding" evidence="10">
    <location>
        <begin position="314"/>
        <end position="471"/>
    </location>
</feature>
<feature type="compositionally biased region" description="Acidic residues" evidence="9">
    <location>
        <begin position="56"/>
        <end position="67"/>
    </location>
</feature>
<evidence type="ECO:0000313" key="12">
    <source>
        <dbReference type="EMBL" id="SKB02029.1"/>
    </source>
</evidence>
<evidence type="ECO:0000256" key="9">
    <source>
        <dbReference type="SAM" id="MobiDB-lite"/>
    </source>
</evidence>
<dbReference type="InterPro" id="IPR007046">
    <property type="entry name" value="RNA_pol_sigma_54_core-bd"/>
</dbReference>
<comment type="similarity">
    <text evidence="1">Belongs to the sigma-54 factor family.</text>
</comment>
<keyword evidence="13" id="KW-1185">Reference proteome</keyword>
<dbReference type="PROSITE" id="PS00718">
    <property type="entry name" value="SIGMA54_2"/>
    <property type="match status" value="1"/>
</dbReference>
<dbReference type="GO" id="GO:0003677">
    <property type="term" value="F:DNA binding"/>
    <property type="evidence" value="ECO:0007669"/>
    <property type="project" value="UniProtKB-KW"/>
</dbReference>
<dbReference type="PRINTS" id="PR00045">
    <property type="entry name" value="SIGMA54FCT"/>
</dbReference>
<evidence type="ECO:0000256" key="6">
    <source>
        <dbReference type="ARBA" id="ARBA00023082"/>
    </source>
</evidence>
<dbReference type="GO" id="GO:0000428">
    <property type="term" value="C:DNA-directed RNA polymerase complex"/>
    <property type="evidence" value="ECO:0007669"/>
    <property type="project" value="UniProtKB-KW"/>
</dbReference>
<keyword evidence="3" id="KW-0808">Transferase</keyword>
<dbReference type="PIRSF" id="PIRSF000774">
    <property type="entry name" value="RpoN"/>
    <property type="match status" value="1"/>
</dbReference>
<dbReference type="PANTHER" id="PTHR32248">
    <property type="entry name" value="RNA POLYMERASE SIGMA-54 FACTOR"/>
    <property type="match status" value="1"/>
</dbReference>
<dbReference type="Gene3D" id="1.10.10.60">
    <property type="entry name" value="Homeodomain-like"/>
    <property type="match status" value="1"/>
</dbReference>
<proteinExistence type="inferred from homology"/>
<evidence type="ECO:0000256" key="4">
    <source>
        <dbReference type="ARBA" id="ARBA00022695"/>
    </source>
</evidence>
<dbReference type="STRING" id="48467.SAMN02745166_03515"/>
<evidence type="ECO:0000256" key="7">
    <source>
        <dbReference type="ARBA" id="ARBA00023125"/>
    </source>
</evidence>
<keyword evidence="2" id="KW-0240">DNA-directed RNA polymerase</keyword>
<dbReference type="InterPro" id="IPR000394">
    <property type="entry name" value="RNA_pol_sigma_54"/>
</dbReference>
<evidence type="ECO:0000313" key="13">
    <source>
        <dbReference type="Proteomes" id="UP000190774"/>
    </source>
</evidence>
<dbReference type="Pfam" id="PF04963">
    <property type="entry name" value="Sigma54_CBD"/>
    <property type="match status" value="1"/>
</dbReference>
<dbReference type="EMBL" id="FUYE01000013">
    <property type="protein sequence ID" value="SKB02029.1"/>
    <property type="molecule type" value="Genomic_DNA"/>
</dbReference>
<dbReference type="RefSeq" id="WP_078814703.1">
    <property type="nucleotide sequence ID" value="NZ_FUYE01000013.1"/>
</dbReference>
<dbReference type="OrthoDB" id="9814402at2"/>
<organism evidence="12 13">
    <name type="scientific">Prosthecobacter debontii</name>
    <dbReference type="NCBI Taxonomy" id="48467"/>
    <lineage>
        <taxon>Bacteria</taxon>
        <taxon>Pseudomonadati</taxon>
        <taxon>Verrucomicrobiota</taxon>
        <taxon>Verrucomicrobiia</taxon>
        <taxon>Verrucomicrobiales</taxon>
        <taxon>Verrucomicrobiaceae</taxon>
        <taxon>Prosthecobacter</taxon>
    </lineage>
</organism>
<keyword evidence="7" id="KW-0238">DNA-binding</keyword>
<reference evidence="13" key="1">
    <citation type="submission" date="2017-02" db="EMBL/GenBank/DDBJ databases">
        <authorList>
            <person name="Varghese N."/>
            <person name="Submissions S."/>
        </authorList>
    </citation>
    <scope>NUCLEOTIDE SEQUENCE [LARGE SCALE GENOMIC DNA]</scope>
    <source>
        <strain evidence="13">ATCC 700200</strain>
    </source>
</reference>
<evidence type="ECO:0000259" key="10">
    <source>
        <dbReference type="Pfam" id="PF04552"/>
    </source>
</evidence>